<organism evidence="3 4">
    <name type="scientific">Pseudoxanthobacter soli DSM 19599</name>
    <dbReference type="NCBI Taxonomy" id="1123029"/>
    <lineage>
        <taxon>Bacteria</taxon>
        <taxon>Pseudomonadati</taxon>
        <taxon>Pseudomonadota</taxon>
        <taxon>Alphaproteobacteria</taxon>
        <taxon>Hyphomicrobiales</taxon>
        <taxon>Segnochrobactraceae</taxon>
        <taxon>Pseudoxanthobacter</taxon>
    </lineage>
</organism>
<dbReference type="Proteomes" id="UP000186406">
    <property type="component" value="Unassembled WGS sequence"/>
</dbReference>
<feature type="region of interest" description="Disordered" evidence="1">
    <location>
        <begin position="95"/>
        <end position="117"/>
    </location>
</feature>
<dbReference type="Pfam" id="PF03334">
    <property type="entry name" value="PhaG_MnhG_YufB"/>
    <property type="match status" value="1"/>
</dbReference>
<proteinExistence type="predicted"/>
<evidence type="ECO:0000313" key="3">
    <source>
        <dbReference type="EMBL" id="SHO66208.1"/>
    </source>
</evidence>
<dbReference type="PANTHER" id="PTHR34703">
    <property type="entry name" value="ANTIPORTER SUBUNIT MNHG2-RELATED"/>
    <property type="match status" value="1"/>
</dbReference>
<reference evidence="3 4" key="1">
    <citation type="submission" date="2016-12" db="EMBL/GenBank/DDBJ databases">
        <authorList>
            <person name="Song W.-J."/>
            <person name="Kurnit D.M."/>
        </authorList>
    </citation>
    <scope>NUCLEOTIDE SEQUENCE [LARGE SCALE GENOMIC DNA]</scope>
    <source>
        <strain evidence="3 4">DSM 19599</strain>
    </source>
</reference>
<evidence type="ECO:0000256" key="2">
    <source>
        <dbReference type="SAM" id="Phobius"/>
    </source>
</evidence>
<dbReference type="OrthoDB" id="4427992at2"/>
<gene>
    <name evidence="3" type="ORF">SAMN02745172_02863</name>
</gene>
<dbReference type="RefSeq" id="WP_073629775.1">
    <property type="nucleotide sequence ID" value="NZ_FRXO01000005.1"/>
</dbReference>
<feature type="compositionally biased region" description="Basic and acidic residues" evidence="1">
    <location>
        <begin position="101"/>
        <end position="117"/>
    </location>
</feature>
<dbReference type="EMBL" id="FRXO01000005">
    <property type="protein sequence ID" value="SHO66208.1"/>
    <property type="molecule type" value="Genomic_DNA"/>
</dbReference>
<protein>
    <submittedName>
        <fullName evidence="3">Multicomponent Na+:H+ antiporter subunit G</fullName>
    </submittedName>
</protein>
<feature type="transmembrane region" description="Helical" evidence="2">
    <location>
        <begin position="69"/>
        <end position="91"/>
    </location>
</feature>
<evidence type="ECO:0000313" key="4">
    <source>
        <dbReference type="Proteomes" id="UP000186406"/>
    </source>
</evidence>
<keyword evidence="2" id="KW-0812">Transmembrane</keyword>
<dbReference type="InterPro" id="IPR005133">
    <property type="entry name" value="PhaG_MnhG_YufB"/>
</dbReference>
<feature type="transmembrane region" description="Helical" evidence="2">
    <location>
        <begin position="39"/>
        <end position="57"/>
    </location>
</feature>
<dbReference type="STRING" id="1123029.SAMN02745172_02863"/>
<dbReference type="NCBIfam" id="NF009314">
    <property type="entry name" value="PRK12674.1-2"/>
    <property type="match status" value="1"/>
</dbReference>
<dbReference type="GO" id="GO:0015385">
    <property type="term" value="F:sodium:proton antiporter activity"/>
    <property type="evidence" value="ECO:0007669"/>
    <property type="project" value="TreeGrafter"/>
</dbReference>
<keyword evidence="2" id="KW-1133">Transmembrane helix</keyword>
<dbReference type="NCBIfam" id="TIGR01300">
    <property type="entry name" value="CPA3_mnhG_phaG"/>
    <property type="match status" value="1"/>
</dbReference>
<dbReference type="PANTHER" id="PTHR34703:SF1">
    <property type="entry name" value="ANTIPORTER SUBUNIT MNHG2-RELATED"/>
    <property type="match status" value="1"/>
</dbReference>
<accession>A0A1M7ZMS5</accession>
<feature type="transmembrane region" description="Helical" evidence="2">
    <location>
        <begin position="6"/>
        <end position="27"/>
    </location>
</feature>
<keyword evidence="2" id="KW-0472">Membrane</keyword>
<dbReference type="AlphaFoldDB" id="A0A1M7ZMS5"/>
<sequence>MSAVAIVLSGVLLVVGAIFALLAAVGILRFGDIYMRMHAASKAGAVGSGLALVAVAVHSGDLAVATRAIAGAIFLLLTSPIAAHLMARAFYKAGYRPSPRTRPDALADAAEGRQRDA</sequence>
<evidence type="ECO:0000256" key="1">
    <source>
        <dbReference type="SAM" id="MobiDB-lite"/>
    </source>
</evidence>
<keyword evidence="4" id="KW-1185">Reference proteome</keyword>
<name>A0A1M7ZMS5_9HYPH</name>